<reference evidence="3 4" key="1">
    <citation type="submission" date="2018-08" db="EMBL/GenBank/DDBJ databases">
        <title>A genome reference for cultivated species of the human gut microbiota.</title>
        <authorList>
            <person name="Zou Y."/>
            <person name="Xue W."/>
            <person name="Luo G."/>
        </authorList>
    </citation>
    <scope>NUCLEOTIDE SEQUENCE [LARGE SCALE GENOMIC DNA]</scope>
    <source>
        <strain evidence="3 4">AF25-21</strain>
    </source>
</reference>
<comment type="caution">
    <text evidence="3">The sequence shown here is derived from an EMBL/GenBank/DDBJ whole genome shotgun (WGS) entry which is preliminary data.</text>
</comment>
<sequence>MAAGWSVMDALNRNSKAAAEDKPRARFRTKDISIRKMYSNDRNFYSMNGIEKLAQEILTVGLLENMTVMYAPCERGEYRIIAGERRWRALQLLLKKGYEEFEIATCQIKSVAEEHEEMVNIIMANAYRDKTMADLLQEEQQLRKSLQYMKDNGLTLQGYTLDSGRLRDVIASIMQMSGTKIAQIDSINERLIPEFTEQLKEGRLTFSAAYEISGMDQEQQQAMLEKSQESGGLTWKEVKEAKAAAEEPEEAESQEPEQEETTKPGDDYETPHPEGITSICYGCSRYLECNVKTSTCTSCDQYIDKKEAEKTEQQRYDEEQAAIDRETKRKLQEREQEEKMQHLPSDDKKKTIRLSCDAFDRIRSRTQTFLIVKSTEISESSTIIAMEFREGRATGEQMQLRVNHLEDSSTSSALVDGYCVIGIEEA</sequence>
<feature type="domain" description="ParB-like N-terminal" evidence="2">
    <location>
        <begin position="28"/>
        <end position="125"/>
    </location>
</feature>
<dbReference type="Gene3D" id="3.90.1530.30">
    <property type="match status" value="1"/>
</dbReference>
<proteinExistence type="predicted"/>
<dbReference type="SUPFAM" id="SSF110849">
    <property type="entry name" value="ParB/Sulfiredoxin"/>
    <property type="match status" value="1"/>
</dbReference>
<dbReference type="InterPro" id="IPR003115">
    <property type="entry name" value="ParB_N"/>
</dbReference>
<dbReference type="GO" id="GO:0007059">
    <property type="term" value="P:chromosome segregation"/>
    <property type="evidence" value="ECO:0007669"/>
    <property type="project" value="TreeGrafter"/>
</dbReference>
<dbReference type="EMBL" id="QRUH01000017">
    <property type="protein sequence ID" value="RGR45796.1"/>
    <property type="molecule type" value="Genomic_DNA"/>
</dbReference>
<evidence type="ECO:0000256" key="1">
    <source>
        <dbReference type="SAM" id="MobiDB-lite"/>
    </source>
</evidence>
<dbReference type="RefSeq" id="WP_118031687.1">
    <property type="nucleotide sequence ID" value="NZ_QRUH01000017.1"/>
</dbReference>
<dbReference type="PANTHER" id="PTHR33375">
    <property type="entry name" value="CHROMOSOME-PARTITIONING PROTEIN PARB-RELATED"/>
    <property type="match status" value="1"/>
</dbReference>
<accession>A0A412ELY3</accession>
<gene>
    <name evidence="3" type="ORF">DWY46_16555</name>
</gene>
<dbReference type="Gene3D" id="1.10.10.2830">
    <property type="match status" value="1"/>
</dbReference>
<name>A0A412ELY3_9FIRM</name>
<feature type="region of interest" description="Disordered" evidence="1">
    <location>
        <begin position="309"/>
        <end position="347"/>
    </location>
</feature>
<feature type="compositionally biased region" description="Basic and acidic residues" evidence="1">
    <location>
        <begin position="260"/>
        <end position="272"/>
    </location>
</feature>
<dbReference type="InterPro" id="IPR050336">
    <property type="entry name" value="Chromosome_partition/occlusion"/>
</dbReference>
<evidence type="ECO:0000259" key="2">
    <source>
        <dbReference type="SMART" id="SM00470"/>
    </source>
</evidence>
<dbReference type="GO" id="GO:0045881">
    <property type="term" value="P:positive regulation of sporulation resulting in formation of a cellular spore"/>
    <property type="evidence" value="ECO:0007669"/>
    <property type="project" value="TreeGrafter"/>
</dbReference>
<feature type="compositionally biased region" description="Acidic residues" evidence="1">
    <location>
        <begin position="246"/>
        <end position="259"/>
    </location>
</feature>
<dbReference type="AlphaFoldDB" id="A0A412ELY3"/>
<evidence type="ECO:0000313" key="4">
    <source>
        <dbReference type="Proteomes" id="UP000285839"/>
    </source>
</evidence>
<organism evidence="3 4">
    <name type="scientific">Blautia obeum</name>
    <dbReference type="NCBI Taxonomy" id="40520"/>
    <lineage>
        <taxon>Bacteria</taxon>
        <taxon>Bacillati</taxon>
        <taxon>Bacillota</taxon>
        <taxon>Clostridia</taxon>
        <taxon>Lachnospirales</taxon>
        <taxon>Lachnospiraceae</taxon>
        <taxon>Blautia</taxon>
    </lineage>
</organism>
<feature type="region of interest" description="Disordered" evidence="1">
    <location>
        <begin position="238"/>
        <end position="272"/>
    </location>
</feature>
<dbReference type="InterPro" id="IPR036086">
    <property type="entry name" value="ParB/Sulfiredoxin_sf"/>
</dbReference>
<protein>
    <recommendedName>
        <fullName evidence="2">ParB-like N-terminal domain-containing protein</fullName>
    </recommendedName>
</protein>
<dbReference type="Proteomes" id="UP000285839">
    <property type="component" value="Unassembled WGS sequence"/>
</dbReference>
<dbReference type="GO" id="GO:0005694">
    <property type="term" value="C:chromosome"/>
    <property type="evidence" value="ECO:0007669"/>
    <property type="project" value="TreeGrafter"/>
</dbReference>
<evidence type="ECO:0000313" key="3">
    <source>
        <dbReference type="EMBL" id="RGR45796.1"/>
    </source>
</evidence>
<dbReference type="Pfam" id="PF02195">
    <property type="entry name" value="ParB_N"/>
    <property type="match status" value="1"/>
</dbReference>
<dbReference type="SMART" id="SM00470">
    <property type="entry name" value="ParB"/>
    <property type="match status" value="1"/>
</dbReference>
<dbReference type="PANTHER" id="PTHR33375:SF1">
    <property type="entry name" value="CHROMOSOME-PARTITIONING PROTEIN PARB-RELATED"/>
    <property type="match status" value="1"/>
</dbReference>